<protein>
    <submittedName>
        <fullName evidence="11">Na+/H+ antiporter NhaC-like protein</fullName>
    </submittedName>
</protein>
<feature type="domain" description="Na+/H+ antiporter NhaC-like C-terminal" evidence="10">
    <location>
        <begin position="180"/>
        <end position="444"/>
    </location>
</feature>
<accession>F6DQR5</accession>
<sequence>MNSEGKHRAPTFWEATITFVISLAILVTSSISAMDMHTPLLAVIILSGLLGVYTGHRWRDVEPSLVSGITSCAPALYFLICIGATIGIWIEAGIIPAFVSYGLVWLKPAFFYAGACLFTAMIAALSTSGGAMGTVGVALMVIAHGIGADLYVTSGALISGAVMGQLISPINDMLPLALAQGARLNETIKLFMVRLLPPFLLVEVLYLVYGYFVGFPQASINSGLIIDAIRQHFFISPVIFLPVILLFLLIARGTPTVPVLMINLIVSSLFAYVFQGAGLAEIFRAMSHGYIPPADQEIMQIFARGGITPFGSIMQLTMMASIWAALLKKIGALDAIFVKLISLPLLQKKLGLQSHLLSVFISICTCAVIPAIIISGELLKGKYQEEGRPIEELYRNVIASGIIVSPLIPWTNIYFYNAGILGMNLIPAFPYFWFALVYFAWLIILGLRDKVLGHGKHGISEKTALEE</sequence>
<dbReference type="AlphaFoldDB" id="F6DQR5"/>
<feature type="transmembrane region" description="Helical" evidence="9">
    <location>
        <begin position="76"/>
        <end position="104"/>
    </location>
</feature>
<evidence type="ECO:0000256" key="4">
    <source>
        <dbReference type="ARBA" id="ARBA00022475"/>
    </source>
</evidence>
<feature type="transmembrane region" description="Helical" evidence="9">
    <location>
        <begin position="355"/>
        <end position="376"/>
    </location>
</feature>
<dbReference type="HOGENOM" id="CLU_033405_1_0_9"/>
<feature type="transmembrane region" description="Helical" evidence="9">
    <location>
        <begin position="12"/>
        <end position="31"/>
    </location>
</feature>
<feature type="transmembrane region" description="Helical" evidence="9">
    <location>
        <begin position="428"/>
        <end position="447"/>
    </location>
</feature>
<dbReference type="GO" id="GO:0005886">
    <property type="term" value="C:plasma membrane"/>
    <property type="evidence" value="ECO:0007669"/>
    <property type="project" value="UniProtKB-SubCell"/>
</dbReference>
<organism evidence="11 12">
    <name type="scientific">Desulforamulus ruminis (strain ATCC 23193 / DSM 2154 / NCIMB 8452 / DL)</name>
    <name type="common">Desulfotomaculum ruminis</name>
    <dbReference type="NCBI Taxonomy" id="696281"/>
    <lineage>
        <taxon>Bacteria</taxon>
        <taxon>Bacillati</taxon>
        <taxon>Bacillota</taxon>
        <taxon>Clostridia</taxon>
        <taxon>Eubacteriales</taxon>
        <taxon>Peptococcaceae</taxon>
        <taxon>Desulforamulus</taxon>
    </lineage>
</organism>
<dbReference type="OrthoDB" id="9762978at2"/>
<keyword evidence="7 9" id="KW-0472">Membrane</keyword>
<evidence type="ECO:0000256" key="3">
    <source>
        <dbReference type="ARBA" id="ARBA00022449"/>
    </source>
</evidence>
<evidence type="ECO:0000256" key="5">
    <source>
        <dbReference type="ARBA" id="ARBA00022692"/>
    </source>
</evidence>
<comment type="subcellular location">
    <subcellularLocation>
        <location evidence="1">Cell membrane</location>
        <topology evidence="1">Multi-pass membrane protein</topology>
    </subcellularLocation>
</comment>
<feature type="transmembrane region" description="Helical" evidence="9">
    <location>
        <begin position="301"/>
        <end position="326"/>
    </location>
</feature>
<keyword evidence="12" id="KW-1185">Reference proteome</keyword>
<feature type="transmembrane region" description="Helical" evidence="9">
    <location>
        <begin position="150"/>
        <end position="170"/>
    </location>
</feature>
<dbReference type="Pfam" id="PF03553">
    <property type="entry name" value="Na_H_antiporter"/>
    <property type="match status" value="1"/>
</dbReference>
<feature type="transmembrane region" description="Helical" evidence="9">
    <location>
        <begin position="110"/>
        <end position="143"/>
    </location>
</feature>
<evidence type="ECO:0000313" key="12">
    <source>
        <dbReference type="Proteomes" id="UP000009234"/>
    </source>
</evidence>
<reference evidence="12" key="1">
    <citation type="submission" date="2011-05" db="EMBL/GenBank/DDBJ databases">
        <title>Complete sequence of Desulfotomaculum ruminis DSM 2154.</title>
        <authorList>
            <person name="Lucas S."/>
            <person name="Copeland A."/>
            <person name="Lapidus A."/>
            <person name="Cheng J.-F."/>
            <person name="Goodwin L."/>
            <person name="Pitluck S."/>
            <person name="Lu M."/>
            <person name="Detter J.C."/>
            <person name="Han C."/>
            <person name="Tapia R."/>
            <person name="Land M."/>
            <person name="Hauser L."/>
            <person name="Kyrpides N."/>
            <person name="Ivanova N."/>
            <person name="Mikhailova N."/>
            <person name="Pagani I."/>
            <person name="Stams A.J.M."/>
            <person name="Plugge C.M."/>
            <person name="Muyzer G."/>
            <person name="Kuever J."/>
            <person name="Parshina S.N."/>
            <person name="Ivanova A.E."/>
            <person name="Nazina T.N."/>
            <person name="Brambilla E."/>
            <person name="Spring S."/>
            <person name="Klenk H.-P."/>
            <person name="Woyke T."/>
        </authorList>
    </citation>
    <scope>NUCLEOTIDE SEQUENCE [LARGE SCALE GENOMIC DNA]</scope>
    <source>
        <strain evidence="12">ATCC 23193 / DSM 2154 / NCIB 8452 / DL</strain>
    </source>
</reference>
<feature type="transmembrane region" description="Helical" evidence="9">
    <location>
        <begin position="190"/>
        <end position="212"/>
    </location>
</feature>
<evidence type="ECO:0000259" key="10">
    <source>
        <dbReference type="Pfam" id="PF03553"/>
    </source>
</evidence>
<gene>
    <name evidence="11" type="ordered locus">Desru_3862</name>
</gene>
<evidence type="ECO:0000256" key="2">
    <source>
        <dbReference type="ARBA" id="ARBA00022448"/>
    </source>
</evidence>
<feature type="transmembrane region" description="Helical" evidence="9">
    <location>
        <begin position="397"/>
        <end position="416"/>
    </location>
</feature>
<name>F6DQR5_DESRL</name>
<dbReference type="InterPro" id="IPR052180">
    <property type="entry name" value="NhaC_Na-H+_Antiporter"/>
</dbReference>
<dbReference type="PANTHER" id="PTHR33451:SF4">
    <property type="entry name" value="NA+_H+ ANTIPORTER"/>
    <property type="match status" value="1"/>
</dbReference>
<feature type="transmembrane region" description="Helical" evidence="9">
    <location>
        <begin position="37"/>
        <end position="55"/>
    </location>
</feature>
<evidence type="ECO:0000313" key="11">
    <source>
        <dbReference type="EMBL" id="AEG62062.1"/>
    </source>
</evidence>
<keyword evidence="4" id="KW-1003">Cell membrane</keyword>
<dbReference type="PANTHER" id="PTHR33451">
    <property type="entry name" value="MALATE-2H(+)/NA(+)-LACTATE ANTIPORTER"/>
    <property type="match status" value="1"/>
</dbReference>
<evidence type="ECO:0000256" key="1">
    <source>
        <dbReference type="ARBA" id="ARBA00004651"/>
    </source>
</evidence>
<dbReference type="KEGG" id="dru:Desru_3862"/>
<dbReference type="eggNOG" id="COG1757">
    <property type="taxonomic scope" value="Bacteria"/>
</dbReference>
<dbReference type="Proteomes" id="UP000009234">
    <property type="component" value="Chromosome"/>
</dbReference>
<reference evidence="11 12" key="2">
    <citation type="journal article" date="2012" name="Stand. Genomic Sci.">
        <title>Complete genome sequence of the sulfate-reducing firmicute Desulfotomaculum ruminis type strain (DL(T)).</title>
        <authorList>
            <person name="Spring S."/>
            <person name="Visser M."/>
            <person name="Lu M."/>
            <person name="Copeland A."/>
            <person name="Lapidus A."/>
            <person name="Lucas S."/>
            <person name="Cheng J.F."/>
            <person name="Han C."/>
            <person name="Tapia R."/>
            <person name="Goodwin L.A."/>
            <person name="Pitluck S."/>
            <person name="Ivanova N."/>
            <person name="Land M."/>
            <person name="Hauser L."/>
            <person name="Larimer F."/>
            <person name="Rohde M."/>
            <person name="Goker M."/>
            <person name="Detter J.C."/>
            <person name="Kyrpides N.C."/>
            <person name="Woyke T."/>
            <person name="Schaap P.J."/>
            <person name="Plugge C.M."/>
            <person name="Muyzer G."/>
            <person name="Kuever J."/>
            <person name="Pereira I.A."/>
            <person name="Parshina S.N."/>
            <person name="Bernier-Latmani R."/>
            <person name="Stams A.J."/>
            <person name="Klenk H.P."/>
        </authorList>
    </citation>
    <scope>NUCLEOTIDE SEQUENCE [LARGE SCALE GENOMIC DNA]</scope>
    <source>
        <strain evidence="12">ATCC 23193 / DSM 2154 / NCIB 8452 / DL</strain>
    </source>
</reference>
<dbReference type="InterPro" id="IPR018461">
    <property type="entry name" value="Na/H_Antiport_NhaC-like_C"/>
</dbReference>
<keyword evidence="3" id="KW-0050">Antiport</keyword>
<keyword evidence="2" id="KW-0813">Transport</keyword>
<dbReference type="GO" id="GO:0015297">
    <property type="term" value="F:antiporter activity"/>
    <property type="evidence" value="ECO:0007669"/>
    <property type="project" value="UniProtKB-KW"/>
</dbReference>
<comment type="similarity">
    <text evidence="8">Belongs to the NhaC Na(+)/H(+) (TC 2.A.35) antiporter family.</text>
</comment>
<dbReference type="EMBL" id="CP002780">
    <property type="protein sequence ID" value="AEG62062.1"/>
    <property type="molecule type" value="Genomic_DNA"/>
</dbReference>
<evidence type="ECO:0000256" key="7">
    <source>
        <dbReference type="ARBA" id="ARBA00023136"/>
    </source>
</evidence>
<evidence type="ECO:0000256" key="9">
    <source>
        <dbReference type="SAM" id="Phobius"/>
    </source>
</evidence>
<keyword evidence="6 9" id="KW-1133">Transmembrane helix</keyword>
<feature type="transmembrane region" description="Helical" evidence="9">
    <location>
        <begin position="257"/>
        <end position="280"/>
    </location>
</feature>
<dbReference type="STRING" id="696281.Desru_3862"/>
<evidence type="ECO:0000256" key="8">
    <source>
        <dbReference type="ARBA" id="ARBA00038435"/>
    </source>
</evidence>
<feature type="transmembrane region" description="Helical" evidence="9">
    <location>
        <begin position="233"/>
        <end position="251"/>
    </location>
</feature>
<keyword evidence="5 9" id="KW-0812">Transmembrane</keyword>
<proteinExistence type="inferred from homology"/>
<evidence type="ECO:0000256" key="6">
    <source>
        <dbReference type="ARBA" id="ARBA00022989"/>
    </source>
</evidence>